<protein>
    <submittedName>
        <fullName evidence="2">ATP-binding protein</fullName>
    </submittedName>
</protein>
<accession>A0A9X2WYK5</accession>
<dbReference type="InterPro" id="IPR038461">
    <property type="entry name" value="Schlafen_AlbA_2_dom_sf"/>
</dbReference>
<evidence type="ECO:0000313" key="2">
    <source>
        <dbReference type="EMBL" id="MCT7947826.1"/>
    </source>
</evidence>
<evidence type="ECO:0000259" key="1">
    <source>
        <dbReference type="Pfam" id="PF04326"/>
    </source>
</evidence>
<dbReference type="RefSeq" id="WP_261273926.1">
    <property type="nucleotide sequence ID" value="NZ_JAMTCC010000056.1"/>
</dbReference>
<dbReference type="InterPro" id="IPR029684">
    <property type="entry name" value="Schlafen"/>
</dbReference>
<evidence type="ECO:0000313" key="3">
    <source>
        <dbReference type="Proteomes" id="UP001155604"/>
    </source>
</evidence>
<dbReference type="EMBL" id="JAMTCC010000056">
    <property type="protein sequence ID" value="MCT7947826.1"/>
    <property type="molecule type" value="Genomic_DNA"/>
</dbReference>
<reference evidence="2" key="1">
    <citation type="journal article" date="2023" name="Int. J. Syst. Evol. Microbiol.">
        <title>&lt;i&gt;Shewanella septentrionalis&lt;/i&gt; sp. nov. and &lt;i&gt;Shewanella holmiensis&lt;/i&gt; sp. nov., isolated from Baltic Sea water and sediments.</title>
        <authorList>
            <person name="Martin-Rodriguez A.J."/>
            <person name="Thorell K."/>
            <person name="Joffre E."/>
            <person name="Jensie-Markopoulos S."/>
            <person name="Moore E.R.B."/>
            <person name="Sjoling A."/>
        </authorList>
    </citation>
    <scope>NUCLEOTIDE SEQUENCE</scope>
    <source>
        <strain evidence="2">SP1W3</strain>
    </source>
</reference>
<keyword evidence="2" id="KW-0067">ATP-binding</keyword>
<dbReference type="PANTHER" id="PTHR12155">
    <property type="entry name" value="SCHLAFEN"/>
    <property type="match status" value="1"/>
</dbReference>
<comment type="caution">
    <text evidence="2">The sequence shown here is derived from an EMBL/GenBank/DDBJ whole genome shotgun (WGS) entry which is preliminary data.</text>
</comment>
<gene>
    <name evidence="2" type="ORF">NE536_20975</name>
</gene>
<dbReference type="Gene3D" id="3.30.950.30">
    <property type="entry name" value="Schlafen, AAA domain"/>
    <property type="match status" value="1"/>
</dbReference>
<dbReference type="Proteomes" id="UP001155604">
    <property type="component" value="Unassembled WGS sequence"/>
</dbReference>
<dbReference type="PANTHER" id="PTHR12155:SF41">
    <property type="entry name" value="SCHLAFEN ALBA-2 DOMAIN-CONTAINING PROTEIN"/>
    <property type="match status" value="1"/>
</dbReference>
<dbReference type="AlphaFoldDB" id="A0A9X2WYK5"/>
<proteinExistence type="predicted"/>
<keyword evidence="3" id="KW-1185">Reference proteome</keyword>
<dbReference type="Pfam" id="PF04326">
    <property type="entry name" value="SLFN_AlbA_2"/>
    <property type="match status" value="1"/>
</dbReference>
<dbReference type="InterPro" id="IPR007421">
    <property type="entry name" value="Schlafen_AlbA_2_dom"/>
</dbReference>
<keyword evidence="2" id="KW-0547">Nucleotide-binding</keyword>
<feature type="domain" description="Schlafen AlbA-2" evidence="1">
    <location>
        <begin position="101"/>
        <end position="228"/>
    </location>
</feature>
<dbReference type="GO" id="GO:0005524">
    <property type="term" value="F:ATP binding"/>
    <property type="evidence" value="ECO:0007669"/>
    <property type="project" value="UniProtKB-KW"/>
</dbReference>
<sequence>MEVLEAARSEYRGCGREGTGYRNNVIIMWGGIVGKSRALSDLESLIHAAGSRKLLSEDIQLSEYSLKLLEKRFKALPDKFESTNVNENYKFIEGEKCQLEEDTTHEFKEVKGHSPIKSIQNVVDEYIIAFLNSSGGSIFWGICDDTTVKSISLCAAQKDDIRKAINSKLRTLEPQIDPTQIGVIFHHVANSDDGYVVEVTVPKSNSDGLFFNSSGNTWVRLNGCKQKLQGLALQDYIIKRVRNDN</sequence>
<organism evidence="2 3">
    <name type="scientific">Shewanella septentrionalis</name>
    <dbReference type="NCBI Taxonomy" id="2952223"/>
    <lineage>
        <taxon>Bacteria</taxon>
        <taxon>Pseudomonadati</taxon>
        <taxon>Pseudomonadota</taxon>
        <taxon>Gammaproteobacteria</taxon>
        <taxon>Alteromonadales</taxon>
        <taxon>Shewanellaceae</taxon>
        <taxon>Shewanella</taxon>
    </lineage>
</organism>
<name>A0A9X2WYK5_9GAMM</name>